<dbReference type="AlphaFoldDB" id="A0A1B1YXZ1"/>
<dbReference type="Proteomes" id="UP000092952">
    <property type="component" value="Chromosome"/>
</dbReference>
<dbReference type="PROSITE" id="PS51257">
    <property type="entry name" value="PROKAR_LIPOPROTEIN"/>
    <property type="match status" value="1"/>
</dbReference>
<keyword evidence="3 5" id="KW-1133">Transmembrane helix</keyword>
<evidence type="ECO:0000256" key="4">
    <source>
        <dbReference type="ARBA" id="ARBA00023136"/>
    </source>
</evidence>
<dbReference type="EMBL" id="CP014671">
    <property type="protein sequence ID" value="ANX05630.1"/>
    <property type="molecule type" value="Genomic_DNA"/>
</dbReference>
<dbReference type="OrthoDB" id="9806785at2"/>
<feature type="transmembrane region" description="Helical" evidence="5">
    <location>
        <begin position="34"/>
        <end position="53"/>
    </location>
</feature>
<dbReference type="Gene3D" id="1.20.1530.20">
    <property type="match status" value="1"/>
</dbReference>
<dbReference type="KEGG" id="gbi:PG2T_12245"/>
<organism evidence="6 7">
    <name type="scientific">Immundisolibacter cernigliae</name>
    <dbReference type="NCBI Taxonomy" id="1810504"/>
    <lineage>
        <taxon>Bacteria</taxon>
        <taxon>Pseudomonadati</taxon>
        <taxon>Pseudomonadota</taxon>
        <taxon>Gammaproteobacteria</taxon>
        <taxon>Immundisolibacterales</taxon>
        <taxon>Immundisolibacteraceae</taxon>
        <taxon>Immundisolibacter</taxon>
    </lineage>
</organism>
<accession>A0A1B1YXZ1</accession>
<name>A0A1B1YXZ1_9GAMM</name>
<dbReference type="InterPro" id="IPR038770">
    <property type="entry name" value="Na+/solute_symporter_sf"/>
</dbReference>
<dbReference type="InterPro" id="IPR002657">
    <property type="entry name" value="BilAc:Na_symport/Acr3"/>
</dbReference>
<keyword evidence="2 5" id="KW-0812">Transmembrane</keyword>
<dbReference type="PANTHER" id="PTHR10361">
    <property type="entry name" value="SODIUM-BILE ACID COTRANSPORTER"/>
    <property type="match status" value="1"/>
</dbReference>
<protein>
    <recommendedName>
        <fullName evidence="8">Bile acid:sodium symporter</fullName>
    </recommendedName>
</protein>
<feature type="transmembrane region" description="Helical" evidence="5">
    <location>
        <begin position="65"/>
        <end position="84"/>
    </location>
</feature>
<dbReference type="STRING" id="1810504.PG2T_12245"/>
<dbReference type="InterPro" id="IPR004710">
    <property type="entry name" value="Bilac:Na_transpt"/>
</dbReference>
<dbReference type="GO" id="GO:0016020">
    <property type="term" value="C:membrane"/>
    <property type="evidence" value="ECO:0007669"/>
    <property type="project" value="UniProtKB-SubCell"/>
</dbReference>
<feature type="transmembrane region" description="Helical" evidence="5">
    <location>
        <begin position="121"/>
        <end position="147"/>
    </location>
</feature>
<dbReference type="PANTHER" id="PTHR10361:SF28">
    <property type="entry name" value="P3 PROTEIN-RELATED"/>
    <property type="match status" value="1"/>
</dbReference>
<keyword evidence="7" id="KW-1185">Reference proteome</keyword>
<feature type="transmembrane region" description="Helical" evidence="5">
    <location>
        <begin position="215"/>
        <end position="240"/>
    </location>
</feature>
<dbReference type="Pfam" id="PF01758">
    <property type="entry name" value="SBF"/>
    <property type="match status" value="1"/>
</dbReference>
<dbReference type="RefSeq" id="WP_068808339.1">
    <property type="nucleotide sequence ID" value="NZ_CP014671.1"/>
</dbReference>
<feature type="transmembrane region" description="Helical" evidence="5">
    <location>
        <begin position="188"/>
        <end position="209"/>
    </location>
</feature>
<feature type="transmembrane region" description="Helical" evidence="5">
    <location>
        <begin position="90"/>
        <end position="109"/>
    </location>
</feature>
<evidence type="ECO:0000256" key="1">
    <source>
        <dbReference type="ARBA" id="ARBA00004141"/>
    </source>
</evidence>
<keyword evidence="4 5" id="KW-0472">Membrane</keyword>
<gene>
    <name evidence="6" type="ORF">PG2T_12245</name>
</gene>
<evidence type="ECO:0000313" key="6">
    <source>
        <dbReference type="EMBL" id="ANX05630.1"/>
    </source>
</evidence>
<feature type="transmembrane region" description="Helical" evidence="5">
    <location>
        <begin position="153"/>
        <end position="176"/>
    </location>
</feature>
<evidence type="ECO:0008006" key="8">
    <source>
        <dbReference type="Google" id="ProtNLM"/>
    </source>
</evidence>
<evidence type="ECO:0000313" key="7">
    <source>
        <dbReference type="Proteomes" id="UP000092952"/>
    </source>
</evidence>
<comment type="subcellular location">
    <subcellularLocation>
        <location evidence="1">Membrane</location>
        <topology evidence="1">Multi-pass membrane protein</topology>
    </subcellularLocation>
</comment>
<evidence type="ECO:0000256" key="5">
    <source>
        <dbReference type="SAM" id="Phobius"/>
    </source>
</evidence>
<evidence type="ECO:0000256" key="3">
    <source>
        <dbReference type="ARBA" id="ARBA00022989"/>
    </source>
</evidence>
<reference evidence="7" key="1">
    <citation type="submission" date="2016-03" db="EMBL/GenBank/DDBJ databases">
        <title>Complete genome sequence of Solimmundus cernigliae, representing a novel lineage of polycyclic aromatic hydrocarbon degraders within the Gammaproteobacteria.</title>
        <authorList>
            <person name="Singleton D.R."/>
            <person name="Dickey A.N."/>
            <person name="Scholl E.H."/>
            <person name="Wright F.A."/>
            <person name="Aitken M.D."/>
        </authorList>
    </citation>
    <scope>NUCLEOTIDE SEQUENCE [LARGE SCALE GENOMIC DNA]</scope>
    <source>
        <strain evidence="7">TR3.2</strain>
    </source>
</reference>
<proteinExistence type="predicted"/>
<dbReference type="InParanoid" id="A0A1B1YXZ1"/>
<evidence type="ECO:0000256" key="2">
    <source>
        <dbReference type="ARBA" id="ARBA00022692"/>
    </source>
</evidence>
<sequence>MNSARREALLPIAALLLACAGAWFVPQALVPLKAAIVPALGLIMFGMGLTLTGPQLAAVVRRPRWLLLGIGLQFLIMPALAWGIAAKLGLPATLAAGLILVGACPGGTASNVMTYLARGDVALSVAMTAASTLVAPLLTPWVTLWLAGARVDVPALAMLIDILRIVLLPVLAGMLLRRYLAGFAERLAGWLPGLSMLLIALIVAIILALNRHQLAATGVLVATAVVLHNGLGFALGYLGARLGGAGPAQRRAIAIEVGMQNSGLATALAIKFLPPLAALPAALFSVWQNLAGLGLAALWRRGR</sequence>